<dbReference type="EMBL" id="LQOJ01000020">
    <property type="protein sequence ID" value="ORV06848.1"/>
    <property type="molecule type" value="Genomic_DNA"/>
</dbReference>
<dbReference type="InterPro" id="IPR023393">
    <property type="entry name" value="START-like_dom_sf"/>
</dbReference>
<dbReference type="RefSeq" id="WP_085093779.1">
    <property type="nucleotide sequence ID" value="NZ_AP022603.1"/>
</dbReference>
<dbReference type="SUPFAM" id="SSF55961">
    <property type="entry name" value="Bet v1-like"/>
    <property type="match status" value="1"/>
</dbReference>
<dbReference type="Gene3D" id="3.30.530.20">
    <property type="match status" value="1"/>
</dbReference>
<keyword evidence="2" id="KW-1185">Reference proteome</keyword>
<dbReference type="AlphaFoldDB" id="A0A1X1RIE1"/>
<gene>
    <name evidence="1" type="ORF">AWC04_05275</name>
</gene>
<reference evidence="1 2" key="1">
    <citation type="submission" date="2016-01" db="EMBL/GenBank/DDBJ databases">
        <title>The new phylogeny of the genus Mycobacterium.</title>
        <authorList>
            <person name="Tarcisio F."/>
            <person name="Conor M."/>
            <person name="Antonella G."/>
            <person name="Elisabetta G."/>
            <person name="Giulia F.S."/>
            <person name="Sara T."/>
            <person name="Anna F."/>
            <person name="Clotilde B."/>
            <person name="Roberto B."/>
            <person name="Veronica D.S."/>
            <person name="Fabio R."/>
            <person name="Monica P."/>
            <person name="Olivier J."/>
            <person name="Enrico T."/>
            <person name="Nicola S."/>
        </authorList>
    </citation>
    <scope>NUCLEOTIDE SEQUENCE [LARGE SCALE GENOMIC DNA]</scope>
    <source>
        <strain evidence="1 2">DSM 44179</strain>
    </source>
</reference>
<organism evidence="1 2">
    <name type="scientific">Mycolicibacterium fallax</name>
    <name type="common">Mycobacterium fallax</name>
    <dbReference type="NCBI Taxonomy" id="1793"/>
    <lineage>
        <taxon>Bacteria</taxon>
        <taxon>Bacillati</taxon>
        <taxon>Actinomycetota</taxon>
        <taxon>Actinomycetes</taxon>
        <taxon>Mycobacteriales</taxon>
        <taxon>Mycobacteriaceae</taxon>
        <taxon>Mycolicibacterium</taxon>
    </lineage>
</organism>
<name>A0A1X1RIE1_MYCFA</name>
<dbReference type="Proteomes" id="UP000193484">
    <property type="component" value="Unassembled WGS sequence"/>
</dbReference>
<sequence length="64" mass="6986">MPPQSRRDPGPTHNELTLTPVQGGTLATLLVFYPSNELREQILSTGMVDGMEAGYARLEALTGW</sequence>
<protein>
    <submittedName>
        <fullName evidence="1">Uncharacterized protein</fullName>
    </submittedName>
</protein>
<evidence type="ECO:0000313" key="1">
    <source>
        <dbReference type="EMBL" id="ORV06848.1"/>
    </source>
</evidence>
<accession>A0A1X1RIE1</accession>
<evidence type="ECO:0000313" key="2">
    <source>
        <dbReference type="Proteomes" id="UP000193484"/>
    </source>
</evidence>
<dbReference type="STRING" id="1793.AWC04_05275"/>
<proteinExistence type="predicted"/>
<comment type="caution">
    <text evidence="1">The sequence shown here is derived from an EMBL/GenBank/DDBJ whole genome shotgun (WGS) entry which is preliminary data.</text>
</comment>